<feature type="transmembrane region" description="Helical" evidence="1">
    <location>
        <begin position="107"/>
        <end position="139"/>
    </location>
</feature>
<sequence length="140" mass="15684">MNPFPFPLSSPLSQLIAGGMFFSVSVYVAFCLVLFLRKGSLVAVPAKLVGGVGVLRLRRYKYEVDGKVYWRFALSGGQLFRGELVGKSSGDMNIPRKEKIVIKYDPLCPWVACVNCNLGVLQMFIALVFWALLFFLFFLC</sequence>
<evidence type="ECO:0008006" key="4">
    <source>
        <dbReference type="Google" id="ProtNLM"/>
    </source>
</evidence>
<keyword evidence="1" id="KW-0472">Membrane</keyword>
<evidence type="ECO:0000313" key="2">
    <source>
        <dbReference type="EMBL" id="TMW14692.1"/>
    </source>
</evidence>
<protein>
    <recommendedName>
        <fullName evidence="4">DUF3592 domain-containing protein</fullName>
    </recommendedName>
</protein>
<dbReference type="EMBL" id="VCQT01000012">
    <property type="protein sequence ID" value="TMW14692.1"/>
    <property type="molecule type" value="Genomic_DNA"/>
</dbReference>
<organism evidence="2 3">
    <name type="scientific">Alloalcanivorax gelatiniphagus</name>
    <dbReference type="NCBI Taxonomy" id="1194167"/>
    <lineage>
        <taxon>Bacteria</taxon>
        <taxon>Pseudomonadati</taxon>
        <taxon>Pseudomonadota</taxon>
        <taxon>Gammaproteobacteria</taxon>
        <taxon>Oceanospirillales</taxon>
        <taxon>Alcanivoracaceae</taxon>
        <taxon>Alloalcanivorax</taxon>
    </lineage>
</organism>
<keyword evidence="1" id="KW-0812">Transmembrane</keyword>
<reference evidence="2 3" key="1">
    <citation type="submission" date="2019-05" db="EMBL/GenBank/DDBJ databases">
        <title>Genome of Alcanivorax gelatiniphagus, an oil degrading marine bacteria.</title>
        <authorList>
            <person name="Kwon K.K."/>
        </authorList>
    </citation>
    <scope>NUCLEOTIDE SEQUENCE [LARGE SCALE GENOMIC DNA]</scope>
    <source>
        <strain evidence="2 3">MEBiC 08158</strain>
    </source>
</reference>
<evidence type="ECO:0000313" key="3">
    <source>
        <dbReference type="Proteomes" id="UP000739180"/>
    </source>
</evidence>
<feature type="transmembrane region" description="Helical" evidence="1">
    <location>
        <begin position="12"/>
        <end position="36"/>
    </location>
</feature>
<dbReference type="RefSeq" id="WP_138771058.1">
    <property type="nucleotide sequence ID" value="NZ_JBHSSX010000107.1"/>
</dbReference>
<gene>
    <name evidence="2" type="ORF">FGS76_02580</name>
</gene>
<keyword evidence="1" id="KW-1133">Transmembrane helix</keyword>
<comment type="caution">
    <text evidence="2">The sequence shown here is derived from an EMBL/GenBank/DDBJ whole genome shotgun (WGS) entry which is preliminary data.</text>
</comment>
<keyword evidence="3" id="KW-1185">Reference proteome</keyword>
<proteinExistence type="predicted"/>
<dbReference type="Proteomes" id="UP000739180">
    <property type="component" value="Unassembled WGS sequence"/>
</dbReference>
<name>A0ABY2XPX1_9GAMM</name>
<accession>A0ABY2XPX1</accession>
<evidence type="ECO:0000256" key="1">
    <source>
        <dbReference type="SAM" id="Phobius"/>
    </source>
</evidence>